<dbReference type="Proteomes" id="UP000054408">
    <property type="component" value="Unassembled WGS sequence"/>
</dbReference>
<feature type="region of interest" description="Disordered" evidence="5">
    <location>
        <begin position="1"/>
        <end position="40"/>
    </location>
</feature>
<feature type="domain" description="Protein kinase" evidence="6">
    <location>
        <begin position="60"/>
        <end position="317"/>
    </location>
</feature>
<dbReference type="GO" id="GO:0005524">
    <property type="term" value="F:ATP binding"/>
    <property type="evidence" value="ECO:0007669"/>
    <property type="project" value="UniProtKB-UniRule"/>
</dbReference>
<dbReference type="FunFam" id="1.10.510.10:FF:000571">
    <property type="entry name" value="Maternal embryonic leucine zipper kinase"/>
    <property type="match status" value="1"/>
</dbReference>
<feature type="compositionally biased region" description="Polar residues" evidence="5">
    <location>
        <begin position="1"/>
        <end position="12"/>
    </location>
</feature>
<protein>
    <submittedName>
        <fullName evidence="7">CAMK/CAMK1 protein kinase</fullName>
    </submittedName>
</protein>
<dbReference type="OMA" id="RPKVQPC"/>
<reference evidence="7 8" key="1">
    <citation type="submission" date="2010-05" db="EMBL/GenBank/DDBJ databases">
        <title>The Genome Sequence of Thecamonas trahens ATCC 50062.</title>
        <authorList>
            <consortium name="The Broad Institute Genome Sequencing Platform"/>
            <person name="Russ C."/>
            <person name="Cuomo C."/>
            <person name="Shea T."/>
            <person name="Young S.K."/>
            <person name="Zeng Q."/>
            <person name="Koehrsen M."/>
            <person name="Haas B."/>
            <person name="Borodovsky M."/>
            <person name="Guigo R."/>
            <person name="Alvarado L."/>
            <person name="Berlin A."/>
            <person name="Bochicchio J."/>
            <person name="Borenstein D."/>
            <person name="Chapman S."/>
            <person name="Chen Z."/>
            <person name="Freedman E."/>
            <person name="Gellesch M."/>
            <person name="Goldberg J."/>
            <person name="Griggs A."/>
            <person name="Gujja S."/>
            <person name="Heilman E."/>
            <person name="Heiman D."/>
            <person name="Hepburn T."/>
            <person name="Howarth C."/>
            <person name="Jen D."/>
            <person name="Larson L."/>
            <person name="Mehta T."/>
            <person name="Park D."/>
            <person name="Pearson M."/>
            <person name="Roberts A."/>
            <person name="Saif S."/>
            <person name="Shenoy N."/>
            <person name="Sisk P."/>
            <person name="Stolte C."/>
            <person name="Sykes S."/>
            <person name="Thomson T."/>
            <person name="Walk T."/>
            <person name="White J."/>
            <person name="Yandava C."/>
            <person name="Burger G."/>
            <person name="Gray M.W."/>
            <person name="Holland P.W.H."/>
            <person name="King N."/>
            <person name="Lang F.B.F."/>
            <person name="Roger A.J."/>
            <person name="Ruiz-Trillo I."/>
            <person name="Lander E."/>
            <person name="Nusbaum C."/>
        </authorList>
    </citation>
    <scope>NUCLEOTIDE SEQUENCE [LARGE SCALE GENOMIC DNA]</scope>
    <source>
        <strain evidence="7 8">ATCC 50062</strain>
    </source>
</reference>
<gene>
    <name evidence="7" type="ORF">AMSG_01358</name>
</gene>
<dbReference type="PROSITE" id="PS00107">
    <property type="entry name" value="PROTEIN_KINASE_ATP"/>
    <property type="match status" value="1"/>
</dbReference>
<evidence type="ECO:0000256" key="4">
    <source>
        <dbReference type="RuleBase" id="RU000304"/>
    </source>
</evidence>
<feature type="region of interest" description="Disordered" evidence="5">
    <location>
        <begin position="360"/>
        <end position="408"/>
    </location>
</feature>
<dbReference type="OrthoDB" id="40902at2759"/>
<evidence type="ECO:0000313" key="8">
    <source>
        <dbReference type="Proteomes" id="UP000054408"/>
    </source>
</evidence>
<feature type="binding site" evidence="3">
    <location>
        <position position="89"/>
    </location>
    <ligand>
        <name>ATP</name>
        <dbReference type="ChEBI" id="CHEBI:30616"/>
    </ligand>
</feature>
<evidence type="ECO:0000256" key="3">
    <source>
        <dbReference type="PROSITE-ProRule" id="PRU10141"/>
    </source>
</evidence>
<comment type="similarity">
    <text evidence="4">Belongs to the protein kinase superfamily.</text>
</comment>
<keyword evidence="7" id="KW-0808">Transferase</keyword>
<evidence type="ECO:0000256" key="5">
    <source>
        <dbReference type="SAM" id="MobiDB-lite"/>
    </source>
</evidence>
<dbReference type="PANTHER" id="PTHR24347">
    <property type="entry name" value="SERINE/THREONINE-PROTEIN KINASE"/>
    <property type="match status" value="1"/>
</dbReference>
<proteinExistence type="inferred from homology"/>
<evidence type="ECO:0000313" key="7">
    <source>
        <dbReference type="EMBL" id="KNC53649.1"/>
    </source>
</evidence>
<feature type="compositionally biased region" description="Basic and acidic residues" evidence="5">
    <location>
        <begin position="18"/>
        <end position="28"/>
    </location>
</feature>
<keyword evidence="8" id="KW-1185">Reference proteome</keyword>
<dbReference type="FunFam" id="3.30.200.20:FF:000042">
    <property type="entry name" value="Aurora kinase A"/>
    <property type="match status" value="1"/>
</dbReference>
<dbReference type="Pfam" id="PF00069">
    <property type="entry name" value="Pkinase"/>
    <property type="match status" value="1"/>
</dbReference>
<dbReference type="EMBL" id="GL349437">
    <property type="protein sequence ID" value="KNC53649.1"/>
    <property type="molecule type" value="Genomic_DNA"/>
</dbReference>
<dbReference type="InterPro" id="IPR000719">
    <property type="entry name" value="Prot_kinase_dom"/>
</dbReference>
<dbReference type="InterPro" id="IPR008271">
    <property type="entry name" value="Ser/Thr_kinase_AS"/>
</dbReference>
<accession>A0A0L0DMW9</accession>
<feature type="compositionally biased region" description="Low complexity" evidence="5">
    <location>
        <begin position="360"/>
        <end position="388"/>
    </location>
</feature>
<dbReference type="CDD" id="cd05117">
    <property type="entry name" value="STKc_CAMK"/>
    <property type="match status" value="1"/>
</dbReference>
<dbReference type="PROSITE" id="PS50011">
    <property type="entry name" value="PROTEIN_KINASE_DOM"/>
    <property type="match status" value="1"/>
</dbReference>
<evidence type="ECO:0000256" key="1">
    <source>
        <dbReference type="ARBA" id="ARBA00022741"/>
    </source>
</evidence>
<dbReference type="eggNOG" id="KOG0032">
    <property type="taxonomic scope" value="Eukaryota"/>
</dbReference>
<organism evidence="7 8">
    <name type="scientific">Thecamonas trahens ATCC 50062</name>
    <dbReference type="NCBI Taxonomy" id="461836"/>
    <lineage>
        <taxon>Eukaryota</taxon>
        <taxon>Apusozoa</taxon>
        <taxon>Apusomonadida</taxon>
        <taxon>Apusomonadidae</taxon>
        <taxon>Thecamonas</taxon>
    </lineage>
</organism>
<sequence length="408" mass="44894">MGCGSSKSSVEQGTVPAPKKELDEHAVEQADGGQSPAVSVHHGAADDIAQHYEQPIGNFYIFGSLLGKGSFAEVYDATRKSDGAELAIKAIDTRASNFEPEDLDIEIKVLMKVNHPNIIKLYEVFESEDHFYMVLEKVDGGELFDHIIERGHYSEATAATIMKQLLSALSHMHSLNLVHRDLKPENLLYHEDANGDITIKIADFGLSAVIDHDKLLTVACGSPGYVAPEILLQRRYNEAVDTWSAGVIMFILLSGLTPFGGNTDRELYRAIVSADYSFDGREWAGISDSAKDLISKMLQVNPSKRITPAKALKHSWITSDAPDTHLANLVLSIMNWQQGNGRQIVHAKLLKWASSAKASVQSRSRQASRSQTVSRSRSHSPSSVSRTTLQPGHAPGAHRRKKRVRKHT</sequence>
<name>A0A0L0DMW9_THETB</name>
<dbReference type="Gene3D" id="1.10.510.10">
    <property type="entry name" value="Transferase(Phosphotransferase) domain 1"/>
    <property type="match status" value="1"/>
</dbReference>
<dbReference type="STRING" id="461836.A0A0L0DMW9"/>
<keyword evidence="1 3" id="KW-0547">Nucleotide-binding</keyword>
<evidence type="ECO:0000256" key="2">
    <source>
        <dbReference type="ARBA" id="ARBA00022840"/>
    </source>
</evidence>
<dbReference type="InterPro" id="IPR011009">
    <property type="entry name" value="Kinase-like_dom_sf"/>
</dbReference>
<dbReference type="AlphaFoldDB" id="A0A0L0DMW9"/>
<dbReference type="RefSeq" id="XP_013761964.1">
    <property type="nucleotide sequence ID" value="XM_013906510.1"/>
</dbReference>
<keyword evidence="4" id="KW-0723">Serine/threonine-protein kinase</keyword>
<dbReference type="PROSITE" id="PS00108">
    <property type="entry name" value="PROTEIN_KINASE_ST"/>
    <property type="match status" value="1"/>
</dbReference>
<evidence type="ECO:0000259" key="6">
    <source>
        <dbReference type="PROSITE" id="PS50011"/>
    </source>
</evidence>
<dbReference type="InterPro" id="IPR017441">
    <property type="entry name" value="Protein_kinase_ATP_BS"/>
</dbReference>
<dbReference type="GeneID" id="25561111"/>
<dbReference type="SUPFAM" id="SSF56112">
    <property type="entry name" value="Protein kinase-like (PK-like)"/>
    <property type="match status" value="1"/>
</dbReference>
<keyword evidence="7" id="KW-0418">Kinase</keyword>
<feature type="compositionally biased region" description="Basic residues" evidence="5">
    <location>
        <begin position="396"/>
        <end position="408"/>
    </location>
</feature>
<keyword evidence="2 3" id="KW-0067">ATP-binding</keyword>
<dbReference type="GO" id="GO:0004674">
    <property type="term" value="F:protein serine/threonine kinase activity"/>
    <property type="evidence" value="ECO:0007669"/>
    <property type="project" value="UniProtKB-KW"/>
</dbReference>
<dbReference type="SMART" id="SM00220">
    <property type="entry name" value="S_TKc"/>
    <property type="match status" value="1"/>
</dbReference>